<name>B8LL96_PICSI</name>
<dbReference type="AlphaFoldDB" id="B8LL96"/>
<evidence type="ECO:0000256" key="5">
    <source>
        <dbReference type="ARBA" id="ARBA00022741"/>
    </source>
</evidence>
<evidence type="ECO:0000256" key="6">
    <source>
        <dbReference type="ARBA" id="ARBA00022777"/>
    </source>
</evidence>
<proteinExistence type="evidence at transcript level"/>
<keyword evidence="3" id="KW-0723">Serine/threonine-protein kinase</keyword>
<evidence type="ECO:0000259" key="11">
    <source>
        <dbReference type="PROSITE" id="PS50011"/>
    </source>
</evidence>
<dbReference type="Gene3D" id="3.30.200.20">
    <property type="entry name" value="Phosphorylase Kinase, domain 1"/>
    <property type="match status" value="1"/>
</dbReference>
<keyword evidence="5" id="KW-0547">Nucleotide-binding</keyword>
<feature type="region of interest" description="Disordered" evidence="10">
    <location>
        <begin position="367"/>
        <end position="391"/>
    </location>
</feature>
<dbReference type="EC" id="2.7.11.1" evidence="2"/>
<dbReference type="EMBL" id="EF676526">
    <property type="protein sequence ID" value="ABR16426.1"/>
    <property type="molecule type" value="mRNA"/>
</dbReference>
<dbReference type="Gene3D" id="1.10.510.10">
    <property type="entry name" value="Transferase(Phosphotransferase) domain 1"/>
    <property type="match status" value="1"/>
</dbReference>
<evidence type="ECO:0000256" key="7">
    <source>
        <dbReference type="ARBA" id="ARBA00022840"/>
    </source>
</evidence>
<dbReference type="InterPro" id="IPR050236">
    <property type="entry name" value="Ser_Thr_kinase_AGC"/>
</dbReference>
<evidence type="ECO:0000256" key="4">
    <source>
        <dbReference type="ARBA" id="ARBA00022679"/>
    </source>
</evidence>
<dbReference type="PROSITE" id="PS00108">
    <property type="entry name" value="PROTEIN_KINASE_ST"/>
    <property type="match status" value="1"/>
</dbReference>
<dbReference type="PANTHER" id="PTHR24356:SF163">
    <property type="entry name" value="3-PHOSPHOINOSITIDE-DEPENDENT PROTEIN KINASE 1-RELATED"/>
    <property type="match status" value="1"/>
</dbReference>
<feature type="region of interest" description="Disordered" evidence="10">
    <location>
        <begin position="1"/>
        <end position="23"/>
    </location>
</feature>
<evidence type="ECO:0000256" key="9">
    <source>
        <dbReference type="ARBA" id="ARBA00048679"/>
    </source>
</evidence>
<dbReference type="FunFam" id="1.10.510.10:FF:000330">
    <property type="entry name" value="3-phosphoinositide-dependent protein kinase 2-like"/>
    <property type="match status" value="1"/>
</dbReference>
<dbReference type="InterPro" id="IPR039046">
    <property type="entry name" value="PDPK1"/>
</dbReference>
<keyword evidence="7" id="KW-0067">ATP-binding</keyword>
<evidence type="ECO:0000256" key="1">
    <source>
        <dbReference type="ARBA" id="ARBA00010006"/>
    </source>
</evidence>
<evidence type="ECO:0000256" key="2">
    <source>
        <dbReference type="ARBA" id="ARBA00012513"/>
    </source>
</evidence>
<dbReference type="SUPFAM" id="SSF56112">
    <property type="entry name" value="Protein kinase-like (PK-like)"/>
    <property type="match status" value="1"/>
</dbReference>
<comment type="catalytic activity">
    <reaction evidence="9">
        <text>L-seryl-[protein] + ATP = O-phospho-L-seryl-[protein] + ADP + H(+)</text>
        <dbReference type="Rhea" id="RHEA:17989"/>
        <dbReference type="Rhea" id="RHEA-COMP:9863"/>
        <dbReference type="Rhea" id="RHEA-COMP:11604"/>
        <dbReference type="ChEBI" id="CHEBI:15378"/>
        <dbReference type="ChEBI" id="CHEBI:29999"/>
        <dbReference type="ChEBI" id="CHEBI:30616"/>
        <dbReference type="ChEBI" id="CHEBI:83421"/>
        <dbReference type="ChEBI" id="CHEBI:456216"/>
        <dbReference type="EC" id="2.7.11.1"/>
    </reaction>
</comment>
<keyword evidence="6" id="KW-0418">Kinase</keyword>
<reference evidence="12" key="1">
    <citation type="submission" date="2007-06" db="EMBL/GenBank/DDBJ databases">
        <title>Full length cDNA sequences from Sitka Spruce (Picea sitchensis).</title>
        <authorList>
            <person name="Ralph S.G."/>
            <person name="Chun H.E."/>
            <person name="Liao N."/>
            <person name="Ali J."/>
            <person name="Reid K."/>
            <person name="Kolosova N."/>
            <person name="Cooper N."/>
            <person name="Cullis C."/>
            <person name="Jancsik S."/>
            <person name="Moore R."/>
            <person name="Mayo M."/>
            <person name="Wagner S."/>
            <person name="Holt R.A."/>
            <person name="Jones S.J.M."/>
            <person name="Marra M.A."/>
            <person name="Ritland C.E."/>
            <person name="Ritland K."/>
            <person name="Bohlmann J."/>
        </authorList>
    </citation>
    <scope>NUCLEOTIDE SEQUENCE</scope>
    <source>
        <tissue evidence="12">Green portion of the leader tissue</tissue>
    </source>
</reference>
<dbReference type="FunFam" id="3.30.200.20:FF:000191">
    <property type="entry name" value="3-phosphoinositide-dependent protein kinase 2-like"/>
    <property type="match status" value="1"/>
</dbReference>
<comment type="catalytic activity">
    <reaction evidence="8">
        <text>L-threonyl-[protein] + ATP = O-phospho-L-threonyl-[protein] + ADP + H(+)</text>
        <dbReference type="Rhea" id="RHEA:46608"/>
        <dbReference type="Rhea" id="RHEA-COMP:11060"/>
        <dbReference type="Rhea" id="RHEA-COMP:11605"/>
        <dbReference type="ChEBI" id="CHEBI:15378"/>
        <dbReference type="ChEBI" id="CHEBI:30013"/>
        <dbReference type="ChEBI" id="CHEBI:30616"/>
        <dbReference type="ChEBI" id="CHEBI:61977"/>
        <dbReference type="ChEBI" id="CHEBI:456216"/>
        <dbReference type="EC" id="2.7.11.1"/>
    </reaction>
</comment>
<dbReference type="CDD" id="cd05581">
    <property type="entry name" value="STKc_PDK1"/>
    <property type="match status" value="1"/>
</dbReference>
<dbReference type="GO" id="GO:0005524">
    <property type="term" value="F:ATP binding"/>
    <property type="evidence" value="ECO:0007669"/>
    <property type="project" value="UniProtKB-KW"/>
</dbReference>
<dbReference type="GO" id="GO:0004674">
    <property type="term" value="F:protein serine/threonine kinase activity"/>
    <property type="evidence" value="ECO:0007669"/>
    <property type="project" value="UniProtKB-KW"/>
</dbReference>
<dbReference type="PROSITE" id="PS50011">
    <property type="entry name" value="PROTEIN_KINASE_DOM"/>
    <property type="match status" value="1"/>
</dbReference>
<keyword evidence="4" id="KW-0808">Transferase</keyword>
<sequence>MDSNDLLQTEMGSKLSLQDSNTTPCLTPAADNNGIERNGNGVQRSKSFAFRAPQEPFRIEDFECEKLHGVGSYSRVVRAKKKDTGKIYALKIMDKRFIAKEKKTTYVKLERIVLDQLDHPGIIKLYFTFQDASNIYLGLESCDGGELFDQISRKACISEDEARFYIAEIVDVLEYLHKLGLIHRDVKPENILLTADGHVKLADFGSVKPMENTSISIIPTTSNEKACTFVGTAAYVPPEVLKHAPPTIGNDLWALGCTLYQMLSGISPFKDGSEWLTFQRIMARDFKFPEYFSSEARHLIDCLLDMDPSKRLASGPDGYASLKSHPFFKGVDWDNVRGMLAPKLAPPLTVDKEDEAEDAGWLLSHAGCGSTNDEVPPKEKEMASSSAAVENKENKAKFSTIDAFDSK</sequence>
<dbReference type="InterPro" id="IPR000719">
    <property type="entry name" value="Prot_kinase_dom"/>
</dbReference>
<feature type="domain" description="Protein kinase" evidence="11">
    <location>
        <begin position="62"/>
        <end position="328"/>
    </location>
</feature>
<organism evidence="12">
    <name type="scientific">Picea sitchensis</name>
    <name type="common">Sitka spruce</name>
    <name type="synonym">Pinus sitchensis</name>
    <dbReference type="NCBI Taxonomy" id="3332"/>
    <lineage>
        <taxon>Eukaryota</taxon>
        <taxon>Viridiplantae</taxon>
        <taxon>Streptophyta</taxon>
        <taxon>Embryophyta</taxon>
        <taxon>Tracheophyta</taxon>
        <taxon>Spermatophyta</taxon>
        <taxon>Pinopsida</taxon>
        <taxon>Pinidae</taxon>
        <taxon>Conifers I</taxon>
        <taxon>Pinales</taxon>
        <taxon>Pinaceae</taxon>
        <taxon>Picea</taxon>
    </lineage>
</organism>
<dbReference type="InterPro" id="IPR011009">
    <property type="entry name" value="Kinase-like_dom_sf"/>
</dbReference>
<evidence type="ECO:0000256" key="10">
    <source>
        <dbReference type="SAM" id="MobiDB-lite"/>
    </source>
</evidence>
<dbReference type="SMART" id="SM00220">
    <property type="entry name" value="S_TKc"/>
    <property type="match status" value="1"/>
</dbReference>
<accession>B8LL96</accession>
<comment type="similarity">
    <text evidence="1">Belongs to the protein kinase superfamily. AGC Ser/Thr protein kinase family. PDPK1 subfamily.</text>
</comment>
<dbReference type="PANTHER" id="PTHR24356">
    <property type="entry name" value="SERINE/THREONINE-PROTEIN KINASE"/>
    <property type="match status" value="1"/>
</dbReference>
<dbReference type="Pfam" id="PF00069">
    <property type="entry name" value="Pkinase"/>
    <property type="match status" value="1"/>
</dbReference>
<protein>
    <recommendedName>
        <fullName evidence="2">non-specific serine/threonine protein kinase</fullName>
        <ecNumber evidence="2">2.7.11.1</ecNumber>
    </recommendedName>
</protein>
<dbReference type="GO" id="GO:0035556">
    <property type="term" value="P:intracellular signal transduction"/>
    <property type="evidence" value="ECO:0007669"/>
    <property type="project" value="TreeGrafter"/>
</dbReference>
<dbReference type="InterPro" id="IPR008271">
    <property type="entry name" value="Ser/Thr_kinase_AS"/>
</dbReference>
<evidence type="ECO:0000256" key="8">
    <source>
        <dbReference type="ARBA" id="ARBA00047899"/>
    </source>
</evidence>
<evidence type="ECO:0000313" key="12">
    <source>
        <dbReference type="EMBL" id="ABR16426.1"/>
    </source>
</evidence>
<evidence type="ECO:0000256" key="3">
    <source>
        <dbReference type="ARBA" id="ARBA00022527"/>
    </source>
</evidence>